<dbReference type="OrthoDB" id="6435370at2759"/>
<gene>
    <name evidence="1" type="primary">X975_01402</name>
    <name evidence="1" type="ORF">TNCT_560451</name>
</gene>
<protein>
    <recommendedName>
        <fullName evidence="3">Reverse transcriptase domain-containing protein</fullName>
    </recommendedName>
</protein>
<dbReference type="AlphaFoldDB" id="A0A8X6I9W1"/>
<evidence type="ECO:0000313" key="2">
    <source>
        <dbReference type="Proteomes" id="UP000887116"/>
    </source>
</evidence>
<sequence length="105" mass="11616">MKTVTHGSASAPFLSTKTLLQLSRDEDKRYPLAAPVLRENFYMDDFLSGASSLMEAKALKNLSGILEKEGMQLHKWGSSHPELASNIIGDYEFENTIETKTLGVP</sequence>
<proteinExistence type="predicted"/>
<evidence type="ECO:0000313" key="1">
    <source>
        <dbReference type="EMBL" id="GFR00825.1"/>
    </source>
</evidence>
<accession>A0A8X6I9W1</accession>
<evidence type="ECO:0008006" key="3">
    <source>
        <dbReference type="Google" id="ProtNLM"/>
    </source>
</evidence>
<keyword evidence="2" id="KW-1185">Reference proteome</keyword>
<reference evidence="1" key="1">
    <citation type="submission" date="2020-07" db="EMBL/GenBank/DDBJ databases">
        <title>Multicomponent nature underlies the extraordinary mechanical properties of spider dragline silk.</title>
        <authorList>
            <person name="Kono N."/>
            <person name="Nakamura H."/>
            <person name="Mori M."/>
            <person name="Yoshida Y."/>
            <person name="Ohtoshi R."/>
            <person name="Malay A.D."/>
            <person name="Moran D.A.P."/>
            <person name="Tomita M."/>
            <person name="Numata K."/>
            <person name="Arakawa K."/>
        </authorList>
    </citation>
    <scope>NUCLEOTIDE SEQUENCE</scope>
</reference>
<dbReference type="EMBL" id="BMAO01005344">
    <property type="protein sequence ID" value="GFR00825.1"/>
    <property type="molecule type" value="Genomic_DNA"/>
</dbReference>
<dbReference type="Proteomes" id="UP000887116">
    <property type="component" value="Unassembled WGS sequence"/>
</dbReference>
<organism evidence="1 2">
    <name type="scientific">Trichonephila clavata</name>
    <name type="common">Joro spider</name>
    <name type="synonym">Nephila clavata</name>
    <dbReference type="NCBI Taxonomy" id="2740835"/>
    <lineage>
        <taxon>Eukaryota</taxon>
        <taxon>Metazoa</taxon>
        <taxon>Ecdysozoa</taxon>
        <taxon>Arthropoda</taxon>
        <taxon>Chelicerata</taxon>
        <taxon>Arachnida</taxon>
        <taxon>Araneae</taxon>
        <taxon>Araneomorphae</taxon>
        <taxon>Entelegynae</taxon>
        <taxon>Araneoidea</taxon>
        <taxon>Nephilidae</taxon>
        <taxon>Trichonephila</taxon>
    </lineage>
</organism>
<name>A0A8X6I9W1_TRICU</name>
<comment type="caution">
    <text evidence="1">The sequence shown here is derived from an EMBL/GenBank/DDBJ whole genome shotgun (WGS) entry which is preliminary data.</text>
</comment>